<dbReference type="Pfam" id="PF00789">
    <property type="entry name" value="UBX"/>
    <property type="match status" value="1"/>
</dbReference>
<dbReference type="RefSeq" id="XP_014639490.1">
    <property type="nucleotide sequence ID" value="XM_014784004.1"/>
</dbReference>
<feature type="domain" description="UBX" evidence="3">
    <location>
        <begin position="390"/>
        <end position="467"/>
    </location>
</feature>
<proteinExistence type="predicted"/>
<dbReference type="PANTHER" id="PTHR23333:SF4">
    <property type="entry name" value="UBX DOMAIN-CONTAINING PROTEIN 11"/>
    <property type="match status" value="1"/>
</dbReference>
<dbReference type="InterPro" id="IPR012989">
    <property type="entry name" value="SEP_domain"/>
</dbReference>
<dbReference type="PROSITE" id="PS51399">
    <property type="entry name" value="SEP"/>
    <property type="match status" value="1"/>
</dbReference>
<gene>
    <name evidence="6" type="primary">LOC101395234</name>
</gene>
<dbReference type="Gene3D" id="3.10.20.90">
    <property type="entry name" value="Phosphatidylinositol 3-kinase Catalytic Subunit, Chain A, domain 1"/>
    <property type="match status" value="1"/>
</dbReference>
<keyword evidence="1" id="KW-0175">Coiled coil</keyword>
<organism evidence="5 6">
    <name type="scientific">Ceratotherium simum simum</name>
    <name type="common">Southern white rhinoceros</name>
    <dbReference type="NCBI Taxonomy" id="73337"/>
    <lineage>
        <taxon>Eukaryota</taxon>
        <taxon>Metazoa</taxon>
        <taxon>Chordata</taxon>
        <taxon>Craniata</taxon>
        <taxon>Vertebrata</taxon>
        <taxon>Euteleostomi</taxon>
        <taxon>Mammalia</taxon>
        <taxon>Eutheria</taxon>
        <taxon>Laurasiatheria</taxon>
        <taxon>Perissodactyla</taxon>
        <taxon>Rhinocerotidae</taxon>
        <taxon>Ceratotherium</taxon>
    </lineage>
</organism>
<feature type="compositionally biased region" description="Pro residues" evidence="2">
    <location>
        <begin position="471"/>
        <end position="488"/>
    </location>
</feature>
<feature type="region of interest" description="Disordered" evidence="2">
    <location>
        <begin position="1"/>
        <end position="48"/>
    </location>
</feature>
<evidence type="ECO:0000259" key="4">
    <source>
        <dbReference type="PROSITE" id="PS51399"/>
    </source>
</evidence>
<keyword evidence="5" id="KW-1185">Reference proteome</keyword>
<reference evidence="6" key="1">
    <citation type="submission" date="2025-08" db="UniProtKB">
        <authorList>
            <consortium name="RefSeq"/>
        </authorList>
    </citation>
    <scope>IDENTIFICATION</scope>
</reference>
<dbReference type="InterPro" id="IPR001012">
    <property type="entry name" value="UBX_dom"/>
</dbReference>
<dbReference type="Gene3D" id="3.30.420.210">
    <property type="entry name" value="SEP domain"/>
    <property type="match status" value="1"/>
</dbReference>
<dbReference type="Pfam" id="PF08059">
    <property type="entry name" value="SEP"/>
    <property type="match status" value="1"/>
</dbReference>
<dbReference type="PANTHER" id="PTHR23333">
    <property type="entry name" value="UBX DOMAIN CONTAINING PROTEIN"/>
    <property type="match status" value="1"/>
</dbReference>
<dbReference type="SUPFAM" id="SSF54236">
    <property type="entry name" value="Ubiquitin-like"/>
    <property type="match status" value="1"/>
</dbReference>
<evidence type="ECO:0000313" key="6">
    <source>
        <dbReference type="RefSeq" id="XP_014639490.1"/>
    </source>
</evidence>
<accession>A0ABM1CIV9</accession>
<dbReference type="InterPro" id="IPR036241">
    <property type="entry name" value="NSFL1C_SEP_dom_sf"/>
</dbReference>
<dbReference type="InterPro" id="IPR029071">
    <property type="entry name" value="Ubiquitin-like_domsf"/>
</dbReference>
<feature type="region of interest" description="Disordered" evidence="2">
    <location>
        <begin position="377"/>
        <end position="396"/>
    </location>
</feature>
<feature type="region of interest" description="Disordered" evidence="2">
    <location>
        <begin position="469"/>
        <end position="488"/>
    </location>
</feature>
<evidence type="ECO:0000256" key="1">
    <source>
        <dbReference type="SAM" id="Coils"/>
    </source>
</evidence>
<feature type="domain" description="SEP" evidence="4">
    <location>
        <begin position="229"/>
        <end position="293"/>
    </location>
</feature>
<dbReference type="CDD" id="cd17077">
    <property type="entry name" value="UBX_UBXN11"/>
    <property type="match status" value="1"/>
</dbReference>
<dbReference type="Proteomes" id="UP000694910">
    <property type="component" value="Unplaced"/>
</dbReference>
<feature type="coiled-coil region" evidence="1">
    <location>
        <begin position="76"/>
        <end position="127"/>
    </location>
</feature>
<evidence type="ECO:0000259" key="3">
    <source>
        <dbReference type="PROSITE" id="PS50033"/>
    </source>
</evidence>
<sequence>MSSPLASLGKTRRVPLQSEPVNPGRRGIKIYGDEDEVDMVNDGHGSEERISVPSCYGNVGAPVSRQVPVFHDSELMATMTKRLRDLEQQVKAQTDEILSKDRKIRALEELMQTFQEHQGEATLQRQEELETMCTQLQRQVGEMERFLGDYGLQWVGEHVDQEDSEDKIDSEDGKQDWMTAKKFWKPGDSLVPPEVDFDRLLASLKDLSELVDGDTQVTPLPSAVQLRDLEPIPLKLYRNGIMMFDGPFRPFYDPSTQRCLRDILDGFFPSELQRLYPDGVPFKVSDLRNQVYPENGLDPFPGEGRVVSWQRIRKPSDRMEHPGSRMTVEKFLNRLPKFVIRQGEVIDIRGPIRDTLQSCCPLPARIQEIVVETPALAAERQRSQESPDSPAPPLSMLRIKSENGEQAFLLMMRPEDTVGDVRALLAQARAVDATTFEIFSAFPPTVYHDDTLTLQSAGLVPNAALLLRAPRAPPPAPGPGPDPGPCSK</sequence>
<dbReference type="GeneID" id="101395234"/>
<dbReference type="PROSITE" id="PS50033">
    <property type="entry name" value="UBX"/>
    <property type="match status" value="1"/>
</dbReference>
<protein>
    <submittedName>
        <fullName evidence="6">UBX domain-containing protein 11 isoform X1</fullName>
    </submittedName>
</protein>
<name>A0ABM1CIV9_CERSS</name>
<dbReference type="SMART" id="SM00166">
    <property type="entry name" value="UBX"/>
    <property type="match status" value="1"/>
</dbReference>
<dbReference type="SUPFAM" id="SSF102848">
    <property type="entry name" value="NSFL1 (p97 ATPase) cofactor p47, SEP domain"/>
    <property type="match status" value="1"/>
</dbReference>
<evidence type="ECO:0000313" key="5">
    <source>
        <dbReference type="Proteomes" id="UP000694910"/>
    </source>
</evidence>
<evidence type="ECO:0000256" key="2">
    <source>
        <dbReference type="SAM" id="MobiDB-lite"/>
    </source>
</evidence>